<dbReference type="RefSeq" id="WP_250419269.1">
    <property type="nucleotide sequence ID" value="NZ_JAJKBJ010000003.1"/>
</dbReference>
<dbReference type="Proteomes" id="UP001139721">
    <property type="component" value="Unassembled WGS sequence"/>
</dbReference>
<protein>
    <submittedName>
        <fullName evidence="1">Uncharacterized protein</fullName>
    </submittedName>
</protein>
<evidence type="ECO:0000313" key="2">
    <source>
        <dbReference type="Proteomes" id="UP001139721"/>
    </source>
</evidence>
<name>A0A9X2CYT5_9GAMM</name>
<dbReference type="EMBL" id="JAJKBJ010000003">
    <property type="protein sequence ID" value="MCL9683395.1"/>
    <property type="molecule type" value="Genomic_DNA"/>
</dbReference>
<comment type="caution">
    <text evidence="1">The sequence shown here is derived from an EMBL/GenBank/DDBJ whole genome shotgun (WGS) entry which is preliminary data.</text>
</comment>
<evidence type="ECO:0000313" key="1">
    <source>
        <dbReference type="EMBL" id="MCL9683395.1"/>
    </source>
</evidence>
<dbReference type="AlphaFoldDB" id="A0A9X2CYT5"/>
<accession>A0A9X2CYT5</accession>
<sequence>MFNNKMELGFSIFNHNPVRSTRNSDDRLEINNSSFNNQLRSTITRIDFFYCQSKSNIKRKPFFAWSYQDDLDRSKAILDILINSPPKDSEELNDFIENELYKLKYECEERGCRETSLLRLLQEIRIQLVIINSNELKENTNILFGQ</sequence>
<keyword evidence="2" id="KW-1185">Reference proteome</keyword>
<proteinExistence type="predicted"/>
<organism evidence="1 2">
    <name type="scientific">Legionella maioricensis</name>
    <dbReference type="NCBI Taxonomy" id="2896528"/>
    <lineage>
        <taxon>Bacteria</taxon>
        <taxon>Pseudomonadati</taxon>
        <taxon>Pseudomonadota</taxon>
        <taxon>Gammaproteobacteria</taxon>
        <taxon>Legionellales</taxon>
        <taxon>Legionellaceae</taxon>
        <taxon>Legionella</taxon>
    </lineage>
</organism>
<gene>
    <name evidence="1" type="ORF">LOX96_04775</name>
</gene>
<reference evidence="1" key="1">
    <citation type="submission" date="2021-11" db="EMBL/GenBank/DDBJ databases">
        <title>Legionella maioricencis sp. nov., a new species isolated from hot water samples in Mallorca.</title>
        <authorList>
            <person name="Crespi S."/>
            <person name="Drasar V."/>
            <person name="Salva-Serra F."/>
            <person name="Jaen-Luchoro D."/>
            <person name="Pineiro-Iglesias B."/>
            <person name="Aliaga F."/>
            <person name="Fernandez-Juarez V."/>
            <person name="Coll G."/>
            <person name="Moore E.R.B."/>
            <person name="Bennasar-Figueras A."/>
        </authorList>
    </citation>
    <scope>NUCLEOTIDE SEQUENCE</scope>
    <source>
        <strain evidence="1">HCPI-6</strain>
    </source>
</reference>